<reference evidence="1" key="1">
    <citation type="submission" date="2023-07" db="EMBL/GenBank/DDBJ databases">
        <authorList>
            <consortium name="AG Swart"/>
            <person name="Singh M."/>
            <person name="Singh A."/>
            <person name="Seah K."/>
            <person name="Emmerich C."/>
        </authorList>
    </citation>
    <scope>NUCLEOTIDE SEQUENCE</scope>
    <source>
        <strain evidence="1">DP1</strain>
    </source>
</reference>
<evidence type="ECO:0000313" key="1">
    <source>
        <dbReference type="EMBL" id="CAI2365998.1"/>
    </source>
</evidence>
<dbReference type="EMBL" id="CAMPGE010007071">
    <property type="protein sequence ID" value="CAI2365998.1"/>
    <property type="molecule type" value="Genomic_DNA"/>
</dbReference>
<comment type="caution">
    <text evidence="1">The sequence shown here is derived from an EMBL/GenBank/DDBJ whole genome shotgun (WGS) entry which is preliminary data.</text>
</comment>
<organism evidence="1 2">
    <name type="scientific">Euplotes crassus</name>
    <dbReference type="NCBI Taxonomy" id="5936"/>
    <lineage>
        <taxon>Eukaryota</taxon>
        <taxon>Sar</taxon>
        <taxon>Alveolata</taxon>
        <taxon>Ciliophora</taxon>
        <taxon>Intramacronucleata</taxon>
        <taxon>Spirotrichea</taxon>
        <taxon>Hypotrichia</taxon>
        <taxon>Euplotida</taxon>
        <taxon>Euplotidae</taxon>
        <taxon>Moneuplotes</taxon>
    </lineage>
</organism>
<name>A0AAD1XBQ2_EUPCR</name>
<proteinExistence type="predicted"/>
<evidence type="ECO:0000313" key="2">
    <source>
        <dbReference type="Proteomes" id="UP001295684"/>
    </source>
</evidence>
<accession>A0AAD1XBQ2</accession>
<gene>
    <name evidence="1" type="ORF">ECRASSUSDP1_LOCUS7267</name>
</gene>
<dbReference type="AlphaFoldDB" id="A0AAD1XBQ2"/>
<dbReference type="Proteomes" id="UP001295684">
    <property type="component" value="Unassembled WGS sequence"/>
</dbReference>
<sequence>MIFMLHQSCYTSTLIGNELGCCHSSYLCFTTRLETSSFLNIRAPNLDDTEHFLALEQLESKTPSLLSLTLNCYH</sequence>
<protein>
    <submittedName>
        <fullName evidence="1">Uncharacterized protein</fullName>
    </submittedName>
</protein>
<keyword evidence="2" id="KW-1185">Reference proteome</keyword>